<organism evidence="2 3">
    <name type="scientific">Paenibacillus hemerocallicola</name>
    <dbReference type="NCBI Taxonomy" id="1172614"/>
    <lineage>
        <taxon>Bacteria</taxon>
        <taxon>Bacillati</taxon>
        <taxon>Bacillota</taxon>
        <taxon>Bacilli</taxon>
        <taxon>Bacillales</taxon>
        <taxon>Paenibacillaceae</taxon>
        <taxon>Paenibacillus</taxon>
    </lineage>
</organism>
<reference evidence="2 3" key="1">
    <citation type="submission" date="2019-05" db="EMBL/GenBank/DDBJ databases">
        <title>We sequenced the genome of Paenibacillus hemerocallicola KCTC 33185 for further insight into its adaptation and study the phylogeny of Paenibacillus.</title>
        <authorList>
            <person name="Narsing Rao M.P."/>
        </authorList>
    </citation>
    <scope>NUCLEOTIDE SEQUENCE [LARGE SCALE GENOMIC DNA]</scope>
    <source>
        <strain evidence="2 3">KCTC 33185</strain>
    </source>
</reference>
<comment type="caution">
    <text evidence="2">The sequence shown here is derived from an EMBL/GenBank/DDBJ whole genome shotgun (WGS) entry which is preliminary data.</text>
</comment>
<dbReference type="Proteomes" id="UP000307943">
    <property type="component" value="Unassembled WGS sequence"/>
</dbReference>
<dbReference type="Gene3D" id="2.60.120.260">
    <property type="entry name" value="Galactose-binding domain-like"/>
    <property type="match status" value="2"/>
</dbReference>
<name>A0A5C4TCL4_9BACL</name>
<sequence>MKRSSKRNKWTTLILAACLSLGPASAVSASSNAWYDSYVAAENSLGGNYYTSDDGGSLAWGESYILESYLDLYGLTKNTAWLDKFATHADTVIATADDIDNDGYRGWSSSRYSPTELANWDFETAASGDSTLPASWLRFQSTSSTALRTTDHPTQTAGSYAVEVRTESTGTKWQSLYQPMIAYEPDTLYVLQFYGKTNGSAAKGRAYLRDKTTNTILCSVPFENTSWALHTAECRTPAATGHVLEVWLGHQTYTVPGGKAFFDNVKINAKLPFMVHDGVIGTPIAKFIKLIRGNTALQSAYLTKANGYLDFLEDHIVPRWENSSYIGNTWTAINSTTGMYKQSANFDAFSHSSTWTYLPYNQALAYVNMLMVLYESNGNPTYLDRAKRTGQYFKNALTTSGTAYNWNYAYYASTVEDTSHANVDLGFVLDMYRNGQMFAGADMDKFADALTEVMWNGSTTAPTLTHYVNGTGATDFSKYMSNWTELAQFDKRIFTIASEQYRGFAPTNTAYLLTLARIMKWDRSKIVNQSFEMTASTDLTQPAQWNRVGSTSATAYLDTANAYEGKYGLTIKAQGSTAQQANQTWEGWLPSTSYTLTFAGKTDGTGAGGKVYVKNETTGTIVASLSFNDTAWTQKTLTFTSPSDSSHVLRTYLTNDNATVTNGKAHFDTIKMKVSSDSW</sequence>
<evidence type="ECO:0000256" key="1">
    <source>
        <dbReference type="SAM" id="SignalP"/>
    </source>
</evidence>
<feature type="chain" id="PRO_5039585619" description="CBM-cenC domain-containing protein" evidence="1">
    <location>
        <begin position="27"/>
        <end position="679"/>
    </location>
</feature>
<dbReference type="EMBL" id="VDCQ01000011">
    <property type="protein sequence ID" value="TNJ66366.1"/>
    <property type="molecule type" value="Genomic_DNA"/>
</dbReference>
<accession>A0A5C4TCL4</accession>
<evidence type="ECO:0000313" key="2">
    <source>
        <dbReference type="EMBL" id="TNJ66366.1"/>
    </source>
</evidence>
<dbReference type="RefSeq" id="WP_139602122.1">
    <property type="nucleotide sequence ID" value="NZ_VDCQ01000011.1"/>
</dbReference>
<keyword evidence="1" id="KW-0732">Signal</keyword>
<protein>
    <recommendedName>
        <fullName evidence="4">CBM-cenC domain-containing protein</fullName>
    </recommendedName>
</protein>
<keyword evidence="3" id="KW-1185">Reference proteome</keyword>
<evidence type="ECO:0008006" key="4">
    <source>
        <dbReference type="Google" id="ProtNLM"/>
    </source>
</evidence>
<gene>
    <name evidence="2" type="ORF">FE784_10335</name>
</gene>
<proteinExistence type="predicted"/>
<feature type="signal peptide" evidence="1">
    <location>
        <begin position="1"/>
        <end position="26"/>
    </location>
</feature>
<evidence type="ECO:0000313" key="3">
    <source>
        <dbReference type="Proteomes" id="UP000307943"/>
    </source>
</evidence>
<dbReference type="AlphaFoldDB" id="A0A5C4TCL4"/>
<dbReference type="OrthoDB" id="2493425at2"/>